<dbReference type="EMBL" id="ACNN01000036">
    <property type="protein sequence ID" value="EEN81914.1"/>
    <property type="molecule type" value="Genomic_DNA"/>
</dbReference>
<dbReference type="GeneID" id="93365449"/>
<proteinExistence type="predicted"/>
<dbReference type="SUPFAM" id="SSF53448">
    <property type="entry name" value="Nucleotide-diphospho-sugar transferases"/>
    <property type="match status" value="1"/>
</dbReference>
<protein>
    <recommendedName>
        <fullName evidence="1">DUF4301 domain-containing protein</fullName>
    </recommendedName>
</protein>
<feature type="domain" description="DUF4301" evidence="1">
    <location>
        <begin position="10"/>
        <end position="516"/>
    </location>
</feature>
<dbReference type="RefSeq" id="WP_004335250.1">
    <property type="nucleotide sequence ID" value="NZ_ACNN01000036.1"/>
</dbReference>
<organism evidence="2 3">
    <name type="scientific">Porphyromonas endodontalis (strain ATCC 35406 / DSM 24491 / JCM 8526 / CCUG 16442 / BCRC 14492 / NCTC 13058 / HG 370)</name>
    <name type="common">Bacteroides endodontalis</name>
    <dbReference type="NCBI Taxonomy" id="553175"/>
    <lineage>
        <taxon>Bacteria</taxon>
        <taxon>Pseudomonadati</taxon>
        <taxon>Bacteroidota</taxon>
        <taxon>Bacteroidia</taxon>
        <taxon>Bacteroidales</taxon>
        <taxon>Porphyromonadaceae</taxon>
        <taxon>Porphyromonas</taxon>
    </lineage>
</organism>
<dbReference type="InterPro" id="IPR025393">
    <property type="entry name" value="DUF4301"/>
</dbReference>
<evidence type="ECO:0000313" key="3">
    <source>
        <dbReference type="Proteomes" id="UP000004295"/>
    </source>
</evidence>
<reference evidence="2 3" key="1">
    <citation type="submission" date="2009-04" db="EMBL/GenBank/DDBJ databases">
        <authorList>
            <person name="Sebastian Y."/>
            <person name="Madupu R."/>
            <person name="Durkin A.S."/>
            <person name="Torralba M."/>
            <person name="Methe B."/>
            <person name="Sutton G.G."/>
            <person name="Strausberg R.L."/>
            <person name="Nelson K.E."/>
        </authorList>
    </citation>
    <scope>NUCLEOTIDE SEQUENCE [LARGE SCALE GENOMIC DNA]</scope>
    <source>
        <strain evidence="3">ATCC 35406 / BCRC 14492 / JCM 8526 / NCTC 13058 / HG 370</strain>
    </source>
</reference>
<name>C3JD41_POREA</name>
<dbReference type="InterPro" id="IPR029044">
    <property type="entry name" value="Nucleotide-diphossugar_trans"/>
</dbReference>
<dbReference type="Proteomes" id="UP000004295">
    <property type="component" value="Unassembled WGS sequence"/>
</dbReference>
<comment type="caution">
    <text evidence="2">The sequence shown here is derived from an EMBL/GenBank/DDBJ whole genome shotgun (WGS) entry which is preliminary data.</text>
</comment>
<dbReference type="Pfam" id="PF14134">
    <property type="entry name" value="DUF4301"/>
    <property type="match status" value="1"/>
</dbReference>
<accession>C3JD41</accession>
<evidence type="ECO:0000259" key="1">
    <source>
        <dbReference type="Pfam" id="PF14134"/>
    </source>
</evidence>
<dbReference type="eggNOG" id="COG3172">
    <property type="taxonomic scope" value="Bacteria"/>
</dbReference>
<dbReference type="AlphaFoldDB" id="C3JD41"/>
<sequence>MDETGSIFTAKDLEQLAEHGISQEEASSQIAYLRDGRSYLQLEGSGSIEYGIMRIKQDEMPYYLDLWDRYRYDPQHRITKFVPASGAATRMFQHLYELLDAGTKSKEELSEEQRYFFEHIEEFAFFGELSESCLRNEWSTVAKLLEGGRYDLVAKSLLTERGLNYGHLPKGLVPFHKYPGKYIRTAATEHLAEGALYTKNSNGVVRIHYTVSPEHIDFFRQHIERASSRIEGDYGVIIESSFSTQNSSSDTLALDEEGMPFRTEEGDLLFRPGGHGALIDNLAALESDVIFIKNIDNVTMEHLKSNTILYKKLLGGVLLAVQERIFGYLRQLDKGKCSHSQLEEMVDFLHKVLCIQLPQIDLLGDKELAERIQQKLNRPIRVCGMVRNDGEPGGGPYIVREADGSTSLQIVEASQIDKSSERDASILASSSYFNPVDIVCSPYDFKGQHFHLQDYVNKRTAFVATKSQNGKQLQALERPGLWNGAMHHWNTIFVEVPSDTFTPVKTVTDLLRQEHRGVDDLD</sequence>
<keyword evidence="3" id="KW-1185">Reference proteome</keyword>
<dbReference type="STRING" id="553175.POREN0001_0729"/>
<evidence type="ECO:0000313" key="2">
    <source>
        <dbReference type="EMBL" id="EEN81914.1"/>
    </source>
</evidence>
<gene>
    <name evidence="2" type="ORF">POREN0001_0729</name>
</gene>